<dbReference type="NCBIfam" id="TIGR02076">
    <property type="entry name" value="pyrH_arch"/>
    <property type="match status" value="1"/>
</dbReference>
<evidence type="ECO:0000256" key="5">
    <source>
        <dbReference type="ARBA" id="ARBA00016403"/>
    </source>
</evidence>
<dbReference type="SUPFAM" id="SSF53633">
    <property type="entry name" value="Carbamate kinase-like"/>
    <property type="match status" value="1"/>
</dbReference>
<keyword evidence="10" id="KW-0067">ATP-binding</keyword>
<dbReference type="GO" id="GO:0033862">
    <property type="term" value="F:UMP kinase activity"/>
    <property type="evidence" value="ECO:0007669"/>
    <property type="project" value="UniProtKB-EC"/>
</dbReference>
<evidence type="ECO:0000256" key="2">
    <source>
        <dbReference type="ARBA" id="ARBA00004791"/>
    </source>
</evidence>
<keyword evidence="6" id="KW-0963">Cytoplasm</keyword>
<dbReference type="PANTHER" id="PTHR42833:SF4">
    <property type="entry name" value="URIDYLATE KINASE PUMPKIN, CHLOROPLASTIC"/>
    <property type="match status" value="1"/>
</dbReference>
<accession>E1QRK7</accession>
<dbReference type="InterPro" id="IPR036393">
    <property type="entry name" value="AceGlu_kinase-like_sf"/>
</dbReference>
<dbReference type="OrthoDB" id="372251at2157"/>
<dbReference type="RefSeq" id="WP_013337546.1">
    <property type="nucleotide sequence ID" value="NC_014537.1"/>
</dbReference>
<dbReference type="InterPro" id="IPR011818">
    <property type="entry name" value="Uridylate_kinase_arch/spir"/>
</dbReference>
<feature type="domain" description="Aspartate/glutamate/uridylate kinase" evidence="14">
    <location>
        <begin position="8"/>
        <end position="201"/>
    </location>
</feature>
<keyword evidence="7 15" id="KW-0808">Transferase</keyword>
<evidence type="ECO:0000259" key="14">
    <source>
        <dbReference type="Pfam" id="PF00696"/>
    </source>
</evidence>
<evidence type="ECO:0000256" key="11">
    <source>
        <dbReference type="ARBA" id="ARBA00022975"/>
    </source>
</evidence>
<evidence type="ECO:0000313" key="16">
    <source>
        <dbReference type="Proteomes" id="UP000006681"/>
    </source>
</evidence>
<dbReference type="eggNOG" id="arCOG00858">
    <property type="taxonomic scope" value="Archaea"/>
</dbReference>
<evidence type="ECO:0000256" key="4">
    <source>
        <dbReference type="ARBA" id="ARBA00012899"/>
    </source>
</evidence>
<evidence type="ECO:0000256" key="6">
    <source>
        <dbReference type="ARBA" id="ARBA00022490"/>
    </source>
</evidence>
<dbReference type="GO" id="GO:0044210">
    <property type="term" value="P:'de novo' CTP biosynthetic process"/>
    <property type="evidence" value="ECO:0007669"/>
    <property type="project" value="UniProtKB-UniPathway"/>
</dbReference>
<comment type="catalytic activity">
    <reaction evidence="13">
        <text>UMP + ATP = UDP + ADP</text>
        <dbReference type="Rhea" id="RHEA:24400"/>
        <dbReference type="ChEBI" id="CHEBI:30616"/>
        <dbReference type="ChEBI" id="CHEBI:57865"/>
        <dbReference type="ChEBI" id="CHEBI:58223"/>
        <dbReference type="ChEBI" id="CHEBI:456216"/>
        <dbReference type="EC" id="2.7.4.22"/>
    </reaction>
</comment>
<comment type="subcellular location">
    <subcellularLocation>
        <location evidence="1">Cytoplasm</location>
    </subcellularLocation>
</comment>
<keyword evidence="9 15" id="KW-0418">Kinase</keyword>
<evidence type="ECO:0000256" key="9">
    <source>
        <dbReference type="ARBA" id="ARBA00022777"/>
    </source>
</evidence>
<dbReference type="PIRSF" id="PIRSF005650">
    <property type="entry name" value="Uridylate_kin"/>
    <property type="match status" value="1"/>
</dbReference>
<dbReference type="Pfam" id="PF00696">
    <property type="entry name" value="AA_kinase"/>
    <property type="match status" value="1"/>
</dbReference>
<sequence>MMREPFTLKLSGHLFDNEDLLPKYVDLIREFWGNGYKMAVVTGGGSLARRYIEIGRKMGINESLLDMLGISASRLNAQLLAAALSDIAYLPIPTNIDEVFRAWSTGRLVITGGFQPGQSTATVALLVSESLGIKRLIDCANIDAVYTSDPRVDPNAKRLDRVSINELMAMLRSRTIAGTYDLLDPWALSIAQRSGITIYVVGCGKLSSLRRLITEGVSDGTIITP</sequence>
<evidence type="ECO:0000256" key="3">
    <source>
        <dbReference type="ARBA" id="ARBA00007614"/>
    </source>
</evidence>
<keyword evidence="11" id="KW-0665">Pyrimidine biosynthesis</keyword>
<dbReference type="GO" id="GO:0006225">
    <property type="term" value="P:UDP biosynthetic process"/>
    <property type="evidence" value="ECO:0007669"/>
    <property type="project" value="TreeGrafter"/>
</dbReference>
<keyword evidence="16" id="KW-1185">Reference proteome</keyword>
<gene>
    <name evidence="15" type="ordered locus">Vdis_2456</name>
</gene>
<evidence type="ECO:0000256" key="8">
    <source>
        <dbReference type="ARBA" id="ARBA00022741"/>
    </source>
</evidence>
<dbReference type="EMBL" id="CP002100">
    <property type="protein sequence ID" value="ADN51821.1"/>
    <property type="molecule type" value="Genomic_DNA"/>
</dbReference>
<dbReference type="GO" id="GO:0005737">
    <property type="term" value="C:cytoplasm"/>
    <property type="evidence" value="ECO:0007669"/>
    <property type="project" value="UniProtKB-SubCell"/>
</dbReference>
<dbReference type="UniPathway" id="UPA00159">
    <property type="reaction ID" value="UER00275"/>
</dbReference>
<dbReference type="Proteomes" id="UP000006681">
    <property type="component" value="Chromosome"/>
</dbReference>
<name>E1QRK7_VULDI</name>
<protein>
    <recommendedName>
        <fullName evidence="5">Uridylate kinase</fullName>
        <ecNumber evidence="4">2.7.4.22</ecNumber>
    </recommendedName>
    <alternativeName>
        <fullName evidence="12">Uridine monophosphate kinase</fullName>
    </alternativeName>
</protein>
<dbReference type="Gene3D" id="3.40.1160.10">
    <property type="entry name" value="Acetylglutamate kinase-like"/>
    <property type="match status" value="1"/>
</dbReference>
<dbReference type="KEGG" id="vdi:Vdis_2456"/>
<keyword evidence="8" id="KW-0547">Nucleotide-binding</keyword>
<evidence type="ECO:0000256" key="1">
    <source>
        <dbReference type="ARBA" id="ARBA00004496"/>
    </source>
</evidence>
<comment type="pathway">
    <text evidence="2">Pyrimidine metabolism; CTP biosynthesis via de novo pathway; UDP from UMP (UMPK route): step 1/1.</text>
</comment>
<dbReference type="InterPro" id="IPR001048">
    <property type="entry name" value="Asp/Glu/Uridylate_kinase"/>
</dbReference>
<dbReference type="STRING" id="572478.Vdis_2456"/>
<comment type="similarity">
    <text evidence="3">Belongs to the UMP kinase family.</text>
</comment>
<dbReference type="GO" id="GO:0005524">
    <property type="term" value="F:ATP binding"/>
    <property type="evidence" value="ECO:0007669"/>
    <property type="project" value="UniProtKB-KW"/>
</dbReference>
<dbReference type="AlphaFoldDB" id="E1QRK7"/>
<proteinExistence type="inferred from homology"/>
<evidence type="ECO:0000256" key="7">
    <source>
        <dbReference type="ARBA" id="ARBA00022679"/>
    </source>
</evidence>
<reference evidence="16" key="2">
    <citation type="journal article" date="2010" name="Stand. Genomic Sci.">
        <title>Complete genome sequence of Vulcanisaeta distributa type strain (IC-017T).</title>
        <authorList>
            <person name="Mavromatis K."/>
            <person name="Sikorski J."/>
            <person name="Pabst E."/>
            <person name="Teshima H."/>
            <person name="Lapidus A."/>
            <person name="Lucas S."/>
            <person name="Nolan M."/>
            <person name="Glavina Del Rio T."/>
            <person name="Cheng J."/>
            <person name="Bruce D."/>
            <person name="Goodwin L."/>
            <person name="Pitluck S."/>
            <person name="Liolios K."/>
            <person name="Ivanova N."/>
            <person name="Mikhailova N."/>
            <person name="Pati A."/>
            <person name="Chen A."/>
            <person name="Palaniappan K."/>
            <person name="Land M."/>
            <person name="Hauser L."/>
            <person name="Chang Y."/>
            <person name="Jeffries C."/>
            <person name="Rohde M."/>
            <person name="Spring S."/>
            <person name="Goker M."/>
            <person name="Wirth R."/>
            <person name="Woyke T."/>
            <person name="Bristow J."/>
            <person name="Eisen J."/>
            <person name="Markowitz V."/>
            <person name="Hugenholtz P."/>
            <person name="Klenk H."/>
            <person name="Kyrpides N."/>
        </authorList>
    </citation>
    <scope>NUCLEOTIDE SEQUENCE [LARGE SCALE GENOMIC DNA]</scope>
    <source>
        <strain evidence="16">DSM 14429 / JCM 11212 / NBRC 100878 / IC-017</strain>
    </source>
</reference>
<organism evidence="15 16">
    <name type="scientific">Vulcanisaeta distributa (strain DSM 14429 / JCM 11212 / NBRC 100878 / IC-017)</name>
    <dbReference type="NCBI Taxonomy" id="572478"/>
    <lineage>
        <taxon>Archaea</taxon>
        <taxon>Thermoproteota</taxon>
        <taxon>Thermoprotei</taxon>
        <taxon>Thermoproteales</taxon>
        <taxon>Thermoproteaceae</taxon>
        <taxon>Vulcanisaeta</taxon>
    </lineage>
</organism>
<reference evidence="15 16" key="1">
    <citation type="journal article" date="2010" name="Stand. Genomic Sci.">
        <title>Complete genome sequence of Vulcanisaeta distributa type strain (IC-017).</title>
        <authorList>
            <person name="Mavromatis K."/>
            <person name="Sikorski J."/>
            <person name="Pabst E."/>
            <person name="Teshima H."/>
            <person name="Lapidus A."/>
            <person name="Lucas S."/>
            <person name="Nolan M."/>
            <person name="Glavina Del Rio T."/>
            <person name="Cheng J.F."/>
            <person name="Bruce D."/>
            <person name="Goodwin L."/>
            <person name="Pitluck S."/>
            <person name="Liolios K."/>
            <person name="Ivanova N."/>
            <person name="Mikhailova N."/>
            <person name="Pati A."/>
            <person name="Chen A."/>
            <person name="Palaniappan K."/>
            <person name="Land M."/>
            <person name="Hauser L."/>
            <person name="Chang Y.J."/>
            <person name="Jeffries C.D."/>
            <person name="Rohde M."/>
            <person name="Spring S."/>
            <person name="Goker M."/>
            <person name="Wirth R."/>
            <person name="Woyke T."/>
            <person name="Bristow J."/>
            <person name="Eisen J.A."/>
            <person name="Markowitz V."/>
            <person name="Hugenholtz P."/>
            <person name="Klenk H.P."/>
            <person name="Kyrpides N.C."/>
        </authorList>
    </citation>
    <scope>NUCLEOTIDE SEQUENCE [LARGE SCALE GENOMIC DNA]</scope>
    <source>
        <strain evidence="16">DSM 14429 / JCM 11212 / NBRC 100878 / IC-017</strain>
    </source>
</reference>
<dbReference type="PANTHER" id="PTHR42833">
    <property type="entry name" value="URIDYLATE KINASE"/>
    <property type="match status" value="1"/>
</dbReference>
<dbReference type="EC" id="2.7.4.22" evidence="4"/>
<dbReference type="GeneID" id="9753416"/>
<dbReference type="HOGENOM" id="CLU_079546_0_0_2"/>
<evidence type="ECO:0000256" key="10">
    <source>
        <dbReference type="ARBA" id="ARBA00022840"/>
    </source>
</evidence>
<evidence type="ECO:0000313" key="15">
    <source>
        <dbReference type="EMBL" id="ADN51821.1"/>
    </source>
</evidence>
<dbReference type="InterPro" id="IPR011817">
    <property type="entry name" value="Uridylate_kinase"/>
</dbReference>
<evidence type="ECO:0000256" key="12">
    <source>
        <dbReference type="ARBA" id="ARBA00032092"/>
    </source>
</evidence>
<evidence type="ECO:0000256" key="13">
    <source>
        <dbReference type="ARBA" id="ARBA00047767"/>
    </source>
</evidence>